<organism evidence="1 2">
    <name type="scientific">Actinoplanes siamensis</name>
    <dbReference type="NCBI Taxonomy" id="1223317"/>
    <lineage>
        <taxon>Bacteria</taxon>
        <taxon>Bacillati</taxon>
        <taxon>Actinomycetota</taxon>
        <taxon>Actinomycetes</taxon>
        <taxon>Micromonosporales</taxon>
        <taxon>Micromonosporaceae</taxon>
        <taxon>Actinoplanes</taxon>
    </lineage>
</organism>
<evidence type="ECO:0000313" key="1">
    <source>
        <dbReference type="EMBL" id="GIF02623.1"/>
    </source>
</evidence>
<dbReference type="AlphaFoldDB" id="A0A919N2Y9"/>
<proteinExistence type="predicted"/>
<reference evidence="1" key="1">
    <citation type="submission" date="2021-01" db="EMBL/GenBank/DDBJ databases">
        <title>Whole genome shotgun sequence of Actinoplanes siamensis NBRC 109076.</title>
        <authorList>
            <person name="Komaki H."/>
            <person name="Tamura T."/>
        </authorList>
    </citation>
    <scope>NUCLEOTIDE SEQUENCE</scope>
    <source>
        <strain evidence="1">NBRC 109076</strain>
    </source>
</reference>
<protein>
    <submittedName>
        <fullName evidence="1">Uncharacterized protein</fullName>
    </submittedName>
</protein>
<gene>
    <name evidence="1" type="ORF">Asi03nite_01610</name>
</gene>
<name>A0A919N2Y9_9ACTN</name>
<dbReference type="Proteomes" id="UP000629619">
    <property type="component" value="Unassembled WGS sequence"/>
</dbReference>
<comment type="caution">
    <text evidence="1">The sequence shown here is derived from an EMBL/GenBank/DDBJ whole genome shotgun (WGS) entry which is preliminary data.</text>
</comment>
<accession>A0A919N2Y9</accession>
<keyword evidence="2" id="KW-1185">Reference proteome</keyword>
<dbReference type="EMBL" id="BOMW01000002">
    <property type="protein sequence ID" value="GIF02623.1"/>
    <property type="molecule type" value="Genomic_DNA"/>
</dbReference>
<evidence type="ECO:0000313" key="2">
    <source>
        <dbReference type="Proteomes" id="UP000629619"/>
    </source>
</evidence>
<sequence length="117" mass="11538">MGRGLPAHGHPADLGERVHIGHGTAGAGGLLIAQAASTLDQSVGSGKELAVVVGTSTMGGRGSVLGTLPGALLVQPVSSGVTRYCPILLGCSSGMGRRLVPVRPGRRPAAGWPGAVE</sequence>